<reference evidence="3" key="1">
    <citation type="journal article" date="2019" name="Int. J. Syst. Evol. Microbiol.">
        <title>The Global Catalogue of Microorganisms (GCM) 10K type strain sequencing project: providing services to taxonomists for standard genome sequencing and annotation.</title>
        <authorList>
            <consortium name="The Broad Institute Genomics Platform"/>
            <consortium name="The Broad Institute Genome Sequencing Center for Infectious Disease"/>
            <person name="Wu L."/>
            <person name="Ma J."/>
        </authorList>
    </citation>
    <scope>NUCLEOTIDE SEQUENCE [LARGE SCALE GENOMIC DNA]</scope>
    <source>
        <strain evidence="3">JCM 15933</strain>
    </source>
</reference>
<accession>A0ABP4NYF9</accession>
<protein>
    <submittedName>
        <fullName evidence="2">Uncharacterized protein</fullName>
    </submittedName>
</protein>
<comment type="caution">
    <text evidence="2">The sequence shown here is derived from an EMBL/GenBank/DDBJ whole genome shotgun (WGS) entry which is preliminary data.</text>
</comment>
<evidence type="ECO:0000313" key="2">
    <source>
        <dbReference type="EMBL" id="GAA1569236.1"/>
    </source>
</evidence>
<organism evidence="2 3">
    <name type="scientific">Dactylosporangium maewongense</name>
    <dbReference type="NCBI Taxonomy" id="634393"/>
    <lineage>
        <taxon>Bacteria</taxon>
        <taxon>Bacillati</taxon>
        <taxon>Actinomycetota</taxon>
        <taxon>Actinomycetes</taxon>
        <taxon>Micromonosporales</taxon>
        <taxon>Micromonosporaceae</taxon>
        <taxon>Dactylosporangium</taxon>
    </lineage>
</organism>
<name>A0ABP4NYF9_9ACTN</name>
<dbReference type="Proteomes" id="UP001501470">
    <property type="component" value="Unassembled WGS sequence"/>
</dbReference>
<evidence type="ECO:0000256" key="1">
    <source>
        <dbReference type="SAM" id="MobiDB-lite"/>
    </source>
</evidence>
<dbReference type="EMBL" id="BAAAQD010000041">
    <property type="protein sequence ID" value="GAA1569236.1"/>
    <property type="molecule type" value="Genomic_DNA"/>
</dbReference>
<feature type="region of interest" description="Disordered" evidence="1">
    <location>
        <begin position="30"/>
        <end position="49"/>
    </location>
</feature>
<evidence type="ECO:0000313" key="3">
    <source>
        <dbReference type="Proteomes" id="UP001501470"/>
    </source>
</evidence>
<keyword evidence="3" id="KW-1185">Reference proteome</keyword>
<sequence length="77" mass="8468">MATCWSAERAGEPVQAQIEPTVQRHCTVGQAVTPPAQTPSTGTSRPAARRCRRQARRARHAHNRIDAARIARNAGWL</sequence>
<gene>
    <name evidence="2" type="ORF">GCM10009827_108780</name>
</gene>
<proteinExistence type="predicted"/>